<evidence type="ECO:0000256" key="2">
    <source>
        <dbReference type="SAM" id="MobiDB-lite"/>
    </source>
</evidence>
<feature type="non-terminal residue" evidence="3">
    <location>
        <position position="209"/>
    </location>
</feature>
<organism evidence="3 4">
    <name type="scientific">Candidatus Fonsibacter lacus</name>
    <dbReference type="NCBI Taxonomy" id="2576439"/>
    <lineage>
        <taxon>Bacteria</taxon>
        <taxon>Pseudomonadati</taxon>
        <taxon>Pseudomonadota</taxon>
        <taxon>Alphaproteobacteria</taxon>
        <taxon>Candidatus Pelagibacterales</taxon>
        <taxon>Candidatus Pelagibacterales incertae sedis</taxon>
        <taxon>Candidatus Fonsibacter</taxon>
    </lineage>
</organism>
<proteinExistence type="predicted"/>
<dbReference type="Proteomes" id="UP000713222">
    <property type="component" value="Unassembled WGS sequence"/>
</dbReference>
<gene>
    <name evidence="3" type="ORF">EBV32_06260</name>
</gene>
<feature type="coiled-coil region" evidence="1">
    <location>
        <begin position="25"/>
        <end position="114"/>
    </location>
</feature>
<protein>
    <submittedName>
        <fullName evidence="3">Uncharacterized protein</fullName>
    </submittedName>
</protein>
<reference evidence="3" key="1">
    <citation type="submission" date="2018-10" db="EMBL/GenBank/DDBJ databases">
        <title>Iterative Subtractive Binning of Freshwater Chronoseries Metagenomes Recovers Nearly Complete Genomes from over Four Hundred Novel Species.</title>
        <authorList>
            <person name="Rodriguez-R L.M."/>
            <person name="Tsementzi D."/>
            <person name="Luo C."/>
            <person name="Konstantinidis K.T."/>
        </authorList>
    </citation>
    <scope>NUCLEOTIDE SEQUENCE</scope>
    <source>
        <strain evidence="3">WB7_6_001</strain>
    </source>
</reference>
<name>A0A964UZJ8_9PROT</name>
<accession>A0A964UZJ8</accession>
<evidence type="ECO:0000313" key="3">
    <source>
        <dbReference type="EMBL" id="NBN88673.1"/>
    </source>
</evidence>
<dbReference type="EMBL" id="RGET01000228">
    <property type="protein sequence ID" value="NBN88673.1"/>
    <property type="molecule type" value="Genomic_DNA"/>
</dbReference>
<comment type="caution">
    <text evidence="3">The sequence shown here is derived from an EMBL/GenBank/DDBJ whole genome shotgun (WGS) entry which is preliminary data.</text>
</comment>
<feature type="region of interest" description="Disordered" evidence="2">
    <location>
        <begin position="174"/>
        <end position="209"/>
    </location>
</feature>
<evidence type="ECO:0000313" key="4">
    <source>
        <dbReference type="Proteomes" id="UP000713222"/>
    </source>
</evidence>
<feature type="region of interest" description="Disordered" evidence="2">
    <location>
        <begin position="1"/>
        <end position="21"/>
    </location>
</feature>
<sequence length="209" mass="22973">MSDDLTPVDEAQPITPDPSALTAEIEALRRKNQELLSEKKRLAKAERTLAELPEGTDVKELLSFKQQTEQQRLEAEGNYREAREKLEAQFREREASLQARVDALEAEVKELRIIGPAVAALADAVHDPDEVVKLKLKPEQIDREPDGSLVVVDGYTRVPILDWAKTTLPQYRLKAPKPSGSGAPVGRSAGGDIPASVTNPFAPDSFNLT</sequence>
<evidence type="ECO:0000256" key="1">
    <source>
        <dbReference type="SAM" id="Coils"/>
    </source>
</evidence>
<keyword evidence="1" id="KW-0175">Coiled coil</keyword>
<dbReference type="AlphaFoldDB" id="A0A964UZJ8"/>